<evidence type="ECO:0000313" key="3">
    <source>
        <dbReference type="RefSeq" id="XP_022302819.1"/>
    </source>
</evidence>
<dbReference type="AlphaFoldDB" id="A0A8B8BJ09"/>
<dbReference type="GeneID" id="111110559"/>
<gene>
    <name evidence="3" type="primary">LOC111110559</name>
</gene>
<keyword evidence="1" id="KW-0732">Signal</keyword>
<dbReference type="KEGG" id="cvn:111110559"/>
<accession>A0A8B8BJ09</accession>
<dbReference type="RefSeq" id="XP_022302819.1">
    <property type="nucleotide sequence ID" value="XM_022447111.1"/>
</dbReference>
<keyword evidence="2" id="KW-1185">Reference proteome</keyword>
<organism evidence="2 3">
    <name type="scientific">Crassostrea virginica</name>
    <name type="common">Eastern oyster</name>
    <dbReference type="NCBI Taxonomy" id="6565"/>
    <lineage>
        <taxon>Eukaryota</taxon>
        <taxon>Metazoa</taxon>
        <taxon>Spiralia</taxon>
        <taxon>Lophotrochozoa</taxon>
        <taxon>Mollusca</taxon>
        <taxon>Bivalvia</taxon>
        <taxon>Autobranchia</taxon>
        <taxon>Pteriomorphia</taxon>
        <taxon>Ostreida</taxon>
        <taxon>Ostreoidea</taxon>
        <taxon>Ostreidae</taxon>
        <taxon>Crassostrea</taxon>
    </lineage>
</organism>
<sequence length="191" mass="21202">MSGFYRLAFMLAILPPASLTDAIPNCDFGCEDFECNCTITNAKYQSSSCRPSTSNIIKAYCSGSLIGAAVGGTLFGSVTTAILFVCCRHKSTILAKLKRSKTKDNNLVVPTDNAFSNGNQETTEGFQQQEELTKMDDLYNHLHESEKRDRTDTYMYDHPVFVTGRQDGYGMVSIDRKIDNNYCEVNPILST</sequence>
<proteinExistence type="predicted"/>
<evidence type="ECO:0000313" key="2">
    <source>
        <dbReference type="Proteomes" id="UP000694844"/>
    </source>
</evidence>
<protein>
    <submittedName>
        <fullName evidence="3">Uncharacterized protein LOC111110559</fullName>
    </submittedName>
</protein>
<reference evidence="3" key="1">
    <citation type="submission" date="2025-08" db="UniProtKB">
        <authorList>
            <consortium name="RefSeq"/>
        </authorList>
    </citation>
    <scope>IDENTIFICATION</scope>
    <source>
        <tissue evidence="3">Whole sample</tissue>
    </source>
</reference>
<name>A0A8B8BJ09_CRAVI</name>
<feature type="signal peptide" evidence="1">
    <location>
        <begin position="1"/>
        <end position="22"/>
    </location>
</feature>
<dbReference type="Proteomes" id="UP000694844">
    <property type="component" value="Chromosome 8"/>
</dbReference>
<feature type="chain" id="PRO_5034918041" evidence="1">
    <location>
        <begin position="23"/>
        <end position="191"/>
    </location>
</feature>
<evidence type="ECO:0000256" key="1">
    <source>
        <dbReference type="SAM" id="SignalP"/>
    </source>
</evidence>